<evidence type="ECO:0000259" key="6">
    <source>
        <dbReference type="SMART" id="SM00833"/>
    </source>
</evidence>
<gene>
    <name evidence="7" type="ORF">ACFQ5G_46025</name>
</gene>
<dbReference type="PANTHER" id="PTHR43603:SF1">
    <property type="entry name" value="ZINC-REGULATED GTPASE METALLOPROTEIN ACTIVATOR 1"/>
    <property type="match status" value="1"/>
</dbReference>
<dbReference type="Gene3D" id="3.40.50.300">
    <property type="entry name" value="P-loop containing nucleotide triphosphate hydrolases"/>
    <property type="match status" value="1"/>
</dbReference>
<comment type="similarity">
    <text evidence="4">Belongs to the SIMIBI class G3E GTPase family. ZNG1 subfamily.</text>
</comment>
<keyword evidence="8" id="KW-1185">Reference proteome</keyword>
<accession>A0ABW4APX6</accession>
<evidence type="ECO:0000313" key="8">
    <source>
        <dbReference type="Proteomes" id="UP001597183"/>
    </source>
</evidence>
<dbReference type="EMBL" id="JBHTMK010000061">
    <property type="protein sequence ID" value="MFD1372730.1"/>
    <property type="molecule type" value="Genomic_DNA"/>
</dbReference>
<dbReference type="Pfam" id="PF02492">
    <property type="entry name" value="cobW"/>
    <property type="match status" value="1"/>
</dbReference>
<comment type="catalytic activity">
    <reaction evidence="5">
        <text>GTP + H2O = GDP + phosphate + H(+)</text>
        <dbReference type="Rhea" id="RHEA:19669"/>
        <dbReference type="ChEBI" id="CHEBI:15377"/>
        <dbReference type="ChEBI" id="CHEBI:15378"/>
        <dbReference type="ChEBI" id="CHEBI:37565"/>
        <dbReference type="ChEBI" id="CHEBI:43474"/>
        <dbReference type="ChEBI" id="CHEBI:58189"/>
    </reaction>
    <physiologicalReaction direction="left-to-right" evidence="5">
        <dbReference type="Rhea" id="RHEA:19670"/>
    </physiologicalReaction>
</comment>
<organism evidence="7 8">
    <name type="scientific">Actinoplanes sichuanensis</name>
    <dbReference type="NCBI Taxonomy" id="512349"/>
    <lineage>
        <taxon>Bacteria</taxon>
        <taxon>Bacillati</taxon>
        <taxon>Actinomycetota</taxon>
        <taxon>Actinomycetes</taxon>
        <taxon>Micromonosporales</taxon>
        <taxon>Micromonosporaceae</taxon>
        <taxon>Actinoplanes</taxon>
    </lineage>
</organism>
<sequence length="412" mass="45108">MSATTTPARLPVTVLSGFLGAGKTTLLNHVLANRDGLRVAVIVNDMSEINIDGALVRDGGTLSRTEERLIEMTNGCICCTLRDDLLGEVADLARQGRFDYLLIESSGISEPLPVAATFAFGIDEHDRVLADIARLDTMVTVVDAPHLIAQINAGETLEGRGLAAFEDDDRTIADLLVDQLEFADVVVINKTDLVTAGELAQVQALVTRLNPRARQIRSTFGRVSPTDLLDTGSFDMDAAETAPGWVAELNGEHIPETIEYGIDSLLFRAPEPFHPQRLWDFLDHAVTGYGVLRSKGFLWLATRPGMIGLWSQAGPHGRCDPAGVPVAVSGEWPADEDERADLEQHWHPTFGDRRQELVFIGVRLPTDELHEGLLGCLLTAEELAAGEDVWRTWPDPFPAWSLDEVQPHVHQH</sequence>
<name>A0ABW4APX6_9ACTN</name>
<keyword evidence="1" id="KW-0547">Nucleotide-binding</keyword>
<evidence type="ECO:0000313" key="7">
    <source>
        <dbReference type="EMBL" id="MFD1372730.1"/>
    </source>
</evidence>
<evidence type="ECO:0000256" key="3">
    <source>
        <dbReference type="ARBA" id="ARBA00023186"/>
    </source>
</evidence>
<evidence type="ECO:0000256" key="1">
    <source>
        <dbReference type="ARBA" id="ARBA00022741"/>
    </source>
</evidence>
<comment type="caution">
    <text evidence="7">The sequence shown here is derived from an EMBL/GenBank/DDBJ whole genome shotgun (WGS) entry which is preliminary data.</text>
</comment>
<dbReference type="InterPro" id="IPR051927">
    <property type="entry name" value="Zn_Chap_cDPG_Synth"/>
</dbReference>
<dbReference type="InterPro" id="IPR036627">
    <property type="entry name" value="CobW-likC_sf"/>
</dbReference>
<evidence type="ECO:0000256" key="5">
    <source>
        <dbReference type="ARBA" id="ARBA00049117"/>
    </source>
</evidence>
<feature type="domain" description="CobW C-terminal" evidence="6">
    <location>
        <begin position="262"/>
        <end position="377"/>
    </location>
</feature>
<protein>
    <submittedName>
        <fullName evidence="7">GTP-binding protein</fullName>
    </submittedName>
</protein>
<dbReference type="RefSeq" id="WP_317795519.1">
    <property type="nucleotide sequence ID" value="NZ_AP028461.1"/>
</dbReference>
<dbReference type="InterPro" id="IPR027417">
    <property type="entry name" value="P-loop_NTPase"/>
</dbReference>
<keyword evidence="2" id="KW-0378">Hydrolase</keyword>
<dbReference type="InterPro" id="IPR003495">
    <property type="entry name" value="CobW/HypB/UreG_nucleotide-bd"/>
</dbReference>
<dbReference type="Pfam" id="PF07683">
    <property type="entry name" value="CobW_C"/>
    <property type="match status" value="1"/>
</dbReference>
<proteinExistence type="inferred from homology"/>
<reference evidence="8" key="1">
    <citation type="journal article" date="2019" name="Int. J. Syst. Evol. Microbiol.">
        <title>The Global Catalogue of Microorganisms (GCM) 10K type strain sequencing project: providing services to taxonomists for standard genome sequencing and annotation.</title>
        <authorList>
            <consortium name="The Broad Institute Genomics Platform"/>
            <consortium name="The Broad Institute Genome Sequencing Center for Infectious Disease"/>
            <person name="Wu L."/>
            <person name="Ma J."/>
        </authorList>
    </citation>
    <scope>NUCLEOTIDE SEQUENCE [LARGE SCALE GENOMIC DNA]</scope>
    <source>
        <strain evidence="8">CCM 7526</strain>
    </source>
</reference>
<dbReference type="SMART" id="SM00833">
    <property type="entry name" value="CobW_C"/>
    <property type="match status" value="1"/>
</dbReference>
<dbReference type="PANTHER" id="PTHR43603">
    <property type="entry name" value="COBW DOMAIN-CONTAINING PROTEIN DDB_G0274527"/>
    <property type="match status" value="1"/>
</dbReference>
<dbReference type="SUPFAM" id="SSF52540">
    <property type="entry name" value="P-loop containing nucleoside triphosphate hydrolases"/>
    <property type="match status" value="1"/>
</dbReference>
<dbReference type="InterPro" id="IPR011629">
    <property type="entry name" value="CobW-like_C"/>
</dbReference>
<dbReference type="Proteomes" id="UP001597183">
    <property type="component" value="Unassembled WGS sequence"/>
</dbReference>
<dbReference type="CDD" id="cd03112">
    <property type="entry name" value="CobW-like"/>
    <property type="match status" value="1"/>
</dbReference>
<evidence type="ECO:0000256" key="2">
    <source>
        <dbReference type="ARBA" id="ARBA00022801"/>
    </source>
</evidence>
<evidence type="ECO:0000256" key="4">
    <source>
        <dbReference type="ARBA" id="ARBA00034320"/>
    </source>
</evidence>
<dbReference type="Gene3D" id="3.30.1220.10">
    <property type="entry name" value="CobW-like, C-terminal domain"/>
    <property type="match status" value="1"/>
</dbReference>
<keyword evidence="3" id="KW-0143">Chaperone</keyword>